<dbReference type="Proteomes" id="UP000600918">
    <property type="component" value="Unassembled WGS sequence"/>
</dbReference>
<accession>A0A834PBE1</accession>
<comment type="caution">
    <text evidence="1">The sequence shown here is derived from an EMBL/GenBank/DDBJ whole genome shotgun (WGS) entry which is preliminary data.</text>
</comment>
<gene>
    <name evidence="1" type="ORF">H0235_003163</name>
</gene>
<sequence length="123" mass="14071">MFSTAVQKLRFLYKPYALAIVSVGYVLGELGHYVIGVTSKATAEDLHYGDISCQLNSSTLSLIELPIRCEQAQNETYINQKFTKRINKIIGYVDLPNLLIDYVDDLRWMRLQSVPLKCVWLNL</sequence>
<dbReference type="EMBL" id="JACSDY010000002">
    <property type="protein sequence ID" value="KAF7434972.1"/>
    <property type="molecule type" value="Genomic_DNA"/>
</dbReference>
<keyword evidence="2" id="KW-1185">Reference proteome</keyword>
<reference evidence="1" key="1">
    <citation type="journal article" date="2020" name="G3 (Bethesda)">
        <title>High-Quality Assemblies for Three Invasive Social Wasps from the &lt;i&gt;Vespula&lt;/i&gt; Genus.</title>
        <authorList>
            <person name="Harrop T.W.R."/>
            <person name="Guhlin J."/>
            <person name="McLaughlin G.M."/>
            <person name="Permina E."/>
            <person name="Stockwell P."/>
            <person name="Gilligan J."/>
            <person name="Le Lec M.F."/>
            <person name="Gruber M.A.M."/>
            <person name="Quinn O."/>
            <person name="Lovegrove M."/>
            <person name="Duncan E.J."/>
            <person name="Remnant E.J."/>
            <person name="Van Eeckhoven J."/>
            <person name="Graham B."/>
            <person name="Knapp R.A."/>
            <person name="Langford K.W."/>
            <person name="Kronenberg Z."/>
            <person name="Press M.O."/>
            <person name="Eacker S.M."/>
            <person name="Wilson-Rankin E.E."/>
            <person name="Purcell J."/>
            <person name="Lester P.J."/>
            <person name="Dearden P.K."/>
        </authorList>
    </citation>
    <scope>NUCLEOTIDE SEQUENCE</scope>
    <source>
        <strain evidence="1">Volc-1</strain>
    </source>
</reference>
<evidence type="ECO:0000313" key="2">
    <source>
        <dbReference type="Proteomes" id="UP000600918"/>
    </source>
</evidence>
<dbReference type="AlphaFoldDB" id="A0A834PBE1"/>
<name>A0A834PBE1_VESPE</name>
<proteinExistence type="predicted"/>
<organism evidence="1 2">
    <name type="scientific">Vespula pensylvanica</name>
    <name type="common">Western yellow jacket</name>
    <name type="synonym">Wasp</name>
    <dbReference type="NCBI Taxonomy" id="30213"/>
    <lineage>
        <taxon>Eukaryota</taxon>
        <taxon>Metazoa</taxon>
        <taxon>Ecdysozoa</taxon>
        <taxon>Arthropoda</taxon>
        <taxon>Hexapoda</taxon>
        <taxon>Insecta</taxon>
        <taxon>Pterygota</taxon>
        <taxon>Neoptera</taxon>
        <taxon>Endopterygota</taxon>
        <taxon>Hymenoptera</taxon>
        <taxon>Apocrita</taxon>
        <taxon>Aculeata</taxon>
        <taxon>Vespoidea</taxon>
        <taxon>Vespidae</taxon>
        <taxon>Vespinae</taxon>
        <taxon>Vespula</taxon>
    </lineage>
</organism>
<protein>
    <submittedName>
        <fullName evidence="1">Uncharacterized protein</fullName>
    </submittedName>
</protein>
<evidence type="ECO:0000313" key="1">
    <source>
        <dbReference type="EMBL" id="KAF7434972.1"/>
    </source>
</evidence>